<name>A0ACB9NGS1_BAUVA</name>
<dbReference type="Proteomes" id="UP000828941">
    <property type="component" value="Chromosome 6"/>
</dbReference>
<dbReference type="EMBL" id="CM039431">
    <property type="protein sequence ID" value="KAI4335034.1"/>
    <property type="molecule type" value="Genomic_DNA"/>
</dbReference>
<proteinExistence type="predicted"/>
<comment type="caution">
    <text evidence="1">The sequence shown here is derived from an EMBL/GenBank/DDBJ whole genome shotgun (WGS) entry which is preliminary data.</text>
</comment>
<protein>
    <submittedName>
        <fullName evidence="1">Uncharacterized protein</fullName>
    </submittedName>
</protein>
<sequence length="305" mass="33512">MENKTFCLSFLKSKPAGEDLISLGLYTVDTTRASLTDTLNLINSLLKSTTDHNLTALYSDCKEQYGDSVEDINTAKTCLKTESCYDQVNQIASAILDAADDCAGKGDIPLPDNNPLKKNSLVLGDLSDIIMTFFFFCCPFPFAAISFFFVSLLLNENWQIDDICSKHRNPSFCEAVLNSITGGEAEVDLASVGQSLILSTHTNAFDTLTLIHSHINKTSEVQLKQHYLTCSEHYDDALFEINEAKKSLISGDYNGVNRAASAVEKDAEACDSNPPPDPSQLPKNNKNLEDFSIIVMIVSVFLVHN</sequence>
<evidence type="ECO:0000313" key="2">
    <source>
        <dbReference type="Proteomes" id="UP000828941"/>
    </source>
</evidence>
<evidence type="ECO:0000313" key="1">
    <source>
        <dbReference type="EMBL" id="KAI4335034.1"/>
    </source>
</evidence>
<organism evidence="1 2">
    <name type="scientific">Bauhinia variegata</name>
    <name type="common">Purple orchid tree</name>
    <name type="synonym">Phanera variegata</name>
    <dbReference type="NCBI Taxonomy" id="167791"/>
    <lineage>
        <taxon>Eukaryota</taxon>
        <taxon>Viridiplantae</taxon>
        <taxon>Streptophyta</taxon>
        <taxon>Embryophyta</taxon>
        <taxon>Tracheophyta</taxon>
        <taxon>Spermatophyta</taxon>
        <taxon>Magnoliopsida</taxon>
        <taxon>eudicotyledons</taxon>
        <taxon>Gunneridae</taxon>
        <taxon>Pentapetalae</taxon>
        <taxon>rosids</taxon>
        <taxon>fabids</taxon>
        <taxon>Fabales</taxon>
        <taxon>Fabaceae</taxon>
        <taxon>Cercidoideae</taxon>
        <taxon>Cercideae</taxon>
        <taxon>Bauhiniinae</taxon>
        <taxon>Bauhinia</taxon>
    </lineage>
</organism>
<gene>
    <name evidence="1" type="ORF">L6164_013720</name>
</gene>
<keyword evidence="2" id="KW-1185">Reference proteome</keyword>
<reference evidence="1 2" key="1">
    <citation type="journal article" date="2022" name="DNA Res.">
        <title>Chromosomal-level genome assembly of the orchid tree Bauhinia variegata (Leguminosae; Cercidoideae) supports the allotetraploid origin hypothesis of Bauhinia.</title>
        <authorList>
            <person name="Zhong Y."/>
            <person name="Chen Y."/>
            <person name="Zheng D."/>
            <person name="Pang J."/>
            <person name="Liu Y."/>
            <person name="Luo S."/>
            <person name="Meng S."/>
            <person name="Qian L."/>
            <person name="Wei D."/>
            <person name="Dai S."/>
            <person name="Zhou R."/>
        </authorList>
    </citation>
    <scope>NUCLEOTIDE SEQUENCE [LARGE SCALE GENOMIC DNA]</scope>
    <source>
        <strain evidence="1">BV-YZ2020</strain>
    </source>
</reference>
<accession>A0ACB9NGS1</accession>